<comment type="caution">
    <text evidence="12">The sequence shown here is derived from an EMBL/GenBank/DDBJ whole genome shotgun (WGS) entry which is preliminary data.</text>
</comment>
<dbReference type="AlphaFoldDB" id="A0AAW4NIP2"/>
<evidence type="ECO:0000256" key="7">
    <source>
        <dbReference type="ARBA" id="ARBA00022898"/>
    </source>
</evidence>
<keyword evidence="4 10" id="KW-0032">Aminotransferase</keyword>
<dbReference type="InterPro" id="IPR005861">
    <property type="entry name" value="HisP_aminotrans"/>
</dbReference>
<gene>
    <name evidence="10 12" type="primary">hisC</name>
    <name evidence="12" type="ORF">KZY68_00560</name>
</gene>
<evidence type="ECO:0000256" key="6">
    <source>
        <dbReference type="ARBA" id="ARBA00022679"/>
    </source>
</evidence>
<keyword evidence="6 10" id="KW-0808">Transferase</keyword>
<comment type="similarity">
    <text evidence="3 10">Belongs to the class-II pyridoxal-phosphate-dependent aminotransferase family. Histidinol-phosphate aminotransferase subfamily.</text>
</comment>
<evidence type="ECO:0000256" key="3">
    <source>
        <dbReference type="ARBA" id="ARBA00007970"/>
    </source>
</evidence>
<proteinExistence type="inferred from homology"/>
<dbReference type="PANTHER" id="PTHR42885:SF2">
    <property type="entry name" value="HISTIDINOL-PHOSPHATE AMINOTRANSFERASE"/>
    <property type="match status" value="1"/>
</dbReference>
<evidence type="ECO:0000256" key="2">
    <source>
        <dbReference type="ARBA" id="ARBA00005011"/>
    </source>
</evidence>
<dbReference type="Proteomes" id="UP001196873">
    <property type="component" value="Unassembled WGS sequence"/>
</dbReference>
<dbReference type="EMBL" id="JAHXRF010000001">
    <property type="protein sequence ID" value="MBW4864535.1"/>
    <property type="molecule type" value="Genomic_DNA"/>
</dbReference>
<protein>
    <recommendedName>
        <fullName evidence="10">Histidinol-phosphate aminotransferase</fullName>
        <ecNumber evidence="10">2.6.1.9</ecNumber>
    </recommendedName>
    <alternativeName>
        <fullName evidence="10">Imidazole acetol-phosphate transaminase</fullName>
    </alternativeName>
</protein>
<evidence type="ECO:0000313" key="12">
    <source>
        <dbReference type="EMBL" id="MBW4864535.1"/>
    </source>
</evidence>
<feature type="domain" description="Aminotransferase class I/classII large" evidence="11">
    <location>
        <begin position="42"/>
        <end position="341"/>
    </location>
</feature>
<dbReference type="HAMAP" id="MF_01023">
    <property type="entry name" value="HisC_aminotrans_2"/>
    <property type="match status" value="1"/>
</dbReference>
<dbReference type="GO" id="GO:0030170">
    <property type="term" value="F:pyridoxal phosphate binding"/>
    <property type="evidence" value="ECO:0007669"/>
    <property type="project" value="InterPro"/>
</dbReference>
<keyword evidence="8 10" id="KW-0368">Histidine biosynthesis</keyword>
<evidence type="ECO:0000256" key="4">
    <source>
        <dbReference type="ARBA" id="ARBA00022576"/>
    </source>
</evidence>
<evidence type="ECO:0000259" key="11">
    <source>
        <dbReference type="Pfam" id="PF00155"/>
    </source>
</evidence>
<evidence type="ECO:0000313" key="13">
    <source>
        <dbReference type="Proteomes" id="UP001196873"/>
    </source>
</evidence>
<evidence type="ECO:0000256" key="5">
    <source>
        <dbReference type="ARBA" id="ARBA00022605"/>
    </source>
</evidence>
<organism evidence="12 13">
    <name type="scientific">Segatella salivae</name>
    <dbReference type="NCBI Taxonomy" id="228604"/>
    <lineage>
        <taxon>Bacteria</taxon>
        <taxon>Pseudomonadati</taxon>
        <taxon>Bacteroidota</taxon>
        <taxon>Bacteroidia</taxon>
        <taxon>Bacteroidales</taxon>
        <taxon>Prevotellaceae</taxon>
        <taxon>Segatella</taxon>
    </lineage>
</organism>
<keyword evidence="5 10" id="KW-0028">Amino-acid biosynthesis</keyword>
<comment type="pathway">
    <text evidence="2 10">Amino-acid biosynthesis; L-histidine biosynthesis; L-histidine from 5-phospho-alpha-D-ribose 1-diphosphate: step 7/9.</text>
</comment>
<dbReference type="Pfam" id="PF00155">
    <property type="entry name" value="Aminotran_1_2"/>
    <property type="match status" value="1"/>
</dbReference>
<sequence length="345" mass="39694">MRELKTLCRQNIWALSLKRNTEKAPCQHKEIIALDKNENPYNKPFNTYPDSYQEELRQKVADVKGISKDNIILSNGSNEAIDRIIRTFCEPHIDHIVTLSPSYDMYTYCAEINGVDYKSITLNSEFQTTADELLNACEENTKLIFICSPNTPSGNIINPEVIEQVLHSFEGIVIIDEAYIDFANHPSFLRIIHQNPNLIILQTMSHAWASAAIRLGMTFASESIINLLQTVCMPYSLNILTQKHALEALNDPFETDKRVKLIKQERNRMMQAFLDLPCCEKVFPTETNFFLAKMKKAEDIYNYLIQHRIKVYDCRNLEQCDNCLRITIGTKTDNEALLAALRSYQ</sequence>
<dbReference type="PANTHER" id="PTHR42885">
    <property type="entry name" value="HISTIDINOL-PHOSPHATE AMINOTRANSFERASE-RELATED"/>
    <property type="match status" value="1"/>
</dbReference>
<accession>A0AAW4NIP2</accession>
<keyword evidence="7 10" id="KW-0663">Pyridoxal phosphate</keyword>
<dbReference type="InterPro" id="IPR004839">
    <property type="entry name" value="Aminotransferase_I/II_large"/>
</dbReference>
<dbReference type="RefSeq" id="WP_219426104.1">
    <property type="nucleotide sequence ID" value="NZ_JAHXQY010000012.1"/>
</dbReference>
<dbReference type="GO" id="GO:0000105">
    <property type="term" value="P:L-histidine biosynthetic process"/>
    <property type="evidence" value="ECO:0007669"/>
    <property type="project" value="UniProtKB-UniRule"/>
</dbReference>
<dbReference type="NCBIfam" id="TIGR01141">
    <property type="entry name" value="hisC"/>
    <property type="match status" value="1"/>
</dbReference>
<dbReference type="GO" id="GO:0004400">
    <property type="term" value="F:histidinol-phosphate transaminase activity"/>
    <property type="evidence" value="ECO:0007669"/>
    <property type="project" value="UniProtKB-UniRule"/>
</dbReference>
<evidence type="ECO:0000256" key="8">
    <source>
        <dbReference type="ARBA" id="ARBA00023102"/>
    </source>
</evidence>
<comment type="caution">
    <text evidence="10">Lacks conserved residue(s) required for the propagation of feature annotation.</text>
</comment>
<dbReference type="EC" id="2.6.1.9" evidence="10"/>
<name>A0AAW4NIP2_9BACT</name>
<comment type="subunit">
    <text evidence="10">Homodimer.</text>
</comment>
<dbReference type="CDD" id="cd00609">
    <property type="entry name" value="AAT_like"/>
    <property type="match status" value="1"/>
</dbReference>
<evidence type="ECO:0000256" key="10">
    <source>
        <dbReference type="HAMAP-Rule" id="MF_01023"/>
    </source>
</evidence>
<comment type="cofactor">
    <cofactor evidence="1 10">
        <name>pyridoxal 5'-phosphate</name>
        <dbReference type="ChEBI" id="CHEBI:597326"/>
    </cofactor>
</comment>
<comment type="catalytic activity">
    <reaction evidence="9 10">
        <text>L-histidinol phosphate + 2-oxoglutarate = 3-(imidazol-4-yl)-2-oxopropyl phosphate + L-glutamate</text>
        <dbReference type="Rhea" id="RHEA:23744"/>
        <dbReference type="ChEBI" id="CHEBI:16810"/>
        <dbReference type="ChEBI" id="CHEBI:29985"/>
        <dbReference type="ChEBI" id="CHEBI:57766"/>
        <dbReference type="ChEBI" id="CHEBI:57980"/>
        <dbReference type="EC" id="2.6.1.9"/>
    </reaction>
</comment>
<evidence type="ECO:0000256" key="9">
    <source>
        <dbReference type="ARBA" id="ARBA00047481"/>
    </source>
</evidence>
<reference evidence="12" key="1">
    <citation type="submission" date="2021-07" db="EMBL/GenBank/DDBJ databases">
        <title>Genomic diversity and antimicrobial resistance of Prevotella spp. isolated from chronic lung disease airways.</title>
        <authorList>
            <person name="Webb K.A."/>
            <person name="Olagoke O.S."/>
            <person name="Baird T."/>
            <person name="Neill J."/>
            <person name="Pham A."/>
            <person name="Wells T.J."/>
            <person name="Ramsay K.A."/>
            <person name="Bell S.C."/>
            <person name="Sarovich D.S."/>
            <person name="Price E.P."/>
        </authorList>
    </citation>
    <scope>NUCLEOTIDE SEQUENCE</scope>
    <source>
        <strain evidence="12">SCHI0047.S.3</strain>
    </source>
</reference>
<evidence type="ECO:0000256" key="1">
    <source>
        <dbReference type="ARBA" id="ARBA00001933"/>
    </source>
</evidence>